<dbReference type="PROSITE" id="PS00211">
    <property type="entry name" value="ABC_TRANSPORTER_1"/>
    <property type="match status" value="1"/>
</dbReference>
<evidence type="ECO:0000259" key="6">
    <source>
        <dbReference type="PROSITE" id="PS50893"/>
    </source>
</evidence>
<dbReference type="HOGENOM" id="CLU_000604_1_23_11"/>
<dbReference type="InterPro" id="IPR003593">
    <property type="entry name" value="AAA+_ATPase"/>
</dbReference>
<evidence type="ECO:0000256" key="3">
    <source>
        <dbReference type="ARBA" id="ARBA00022741"/>
    </source>
</evidence>
<name>D3FDA1_CONWI</name>
<dbReference type="FunFam" id="3.40.50.300:FF:000016">
    <property type="entry name" value="Oligopeptide ABC transporter ATP-binding component"/>
    <property type="match status" value="1"/>
</dbReference>
<dbReference type="PROSITE" id="PS50893">
    <property type="entry name" value="ABC_TRANSPORTER_2"/>
    <property type="match status" value="1"/>
</dbReference>
<reference evidence="7 8" key="1">
    <citation type="journal article" date="2010" name="Stand. Genomic Sci.">
        <title>Complete genome sequence of Conexibacter woesei type strain (ID131577).</title>
        <authorList>
            <person name="Pukall R."/>
            <person name="Lapidus A."/>
            <person name="Glavina Del Rio T."/>
            <person name="Copeland A."/>
            <person name="Tice H."/>
            <person name="Cheng J.-F."/>
            <person name="Lucas S."/>
            <person name="Chen F."/>
            <person name="Nolan M."/>
            <person name="Bruce D."/>
            <person name="Goodwin L."/>
            <person name="Pitluck S."/>
            <person name="Mavromatis K."/>
            <person name="Ivanova N."/>
            <person name="Ovchinnikova G."/>
            <person name="Pati A."/>
            <person name="Chen A."/>
            <person name="Palaniappan K."/>
            <person name="Land M."/>
            <person name="Hauser L."/>
            <person name="Chang Y.-J."/>
            <person name="Jeffries C.D."/>
            <person name="Chain P."/>
            <person name="Meincke L."/>
            <person name="Sims D."/>
            <person name="Brettin T."/>
            <person name="Detter J.C."/>
            <person name="Rohde M."/>
            <person name="Goeker M."/>
            <person name="Bristow J."/>
            <person name="Eisen J.A."/>
            <person name="Markowitz V."/>
            <person name="Kyrpides N.C."/>
            <person name="Klenk H.-P."/>
            <person name="Hugenholtz P."/>
        </authorList>
    </citation>
    <scope>NUCLEOTIDE SEQUENCE [LARGE SCALE GENOMIC DNA]</scope>
    <source>
        <strain evidence="8">DSM 14684 / CIP 108061 / JCM 11494 / NBRC 100937 / ID131577</strain>
    </source>
</reference>
<evidence type="ECO:0000313" key="7">
    <source>
        <dbReference type="EMBL" id="ADB53493.1"/>
    </source>
</evidence>
<dbReference type="STRING" id="469383.Cwoe_5084"/>
<sequence>MPDATPATPVIEVEGLVKRFDARRDAVDVLKRRRPRLTAVDGVSFELAAHETLGIVGESGSGKSTLGKCLVKLHEADAGAIRFGETDVRAATGRELAAVRRKMQMVYQDPYSSLNPLMTVAQAVGEPAKVHGLVPDGQRLDDYVGEVLEMVGLPAALGARRPGQLSGGQRQRVAIARAMAARPELLIADEPVSALDVSIQAQVLDLFERLRSEQGVAIVFIAHQLSVVAHVAERVMVMYLGRVVESGPAAKVFTAPGHPYTRALLESQPGRERRSARRQPALSGEIPSPLAIPSGCRFRTRCPLAQEICAEVDPAPADLGHGHSAWCHFAR</sequence>
<feature type="region of interest" description="Disordered" evidence="5">
    <location>
        <begin position="267"/>
        <end position="288"/>
    </location>
</feature>
<dbReference type="GO" id="GO:0005524">
    <property type="term" value="F:ATP binding"/>
    <property type="evidence" value="ECO:0007669"/>
    <property type="project" value="UniProtKB-KW"/>
</dbReference>
<dbReference type="AlphaFoldDB" id="D3FDA1"/>
<evidence type="ECO:0000256" key="4">
    <source>
        <dbReference type="ARBA" id="ARBA00022840"/>
    </source>
</evidence>
<dbReference type="InterPro" id="IPR017871">
    <property type="entry name" value="ABC_transporter-like_CS"/>
</dbReference>
<keyword evidence="3" id="KW-0547">Nucleotide-binding</keyword>
<evidence type="ECO:0000313" key="8">
    <source>
        <dbReference type="Proteomes" id="UP000008229"/>
    </source>
</evidence>
<evidence type="ECO:0000256" key="1">
    <source>
        <dbReference type="ARBA" id="ARBA00005417"/>
    </source>
</evidence>
<dbReference type="Pfam" id="PF00005">
    <property type="entry name" value="ABC_tran"/>
    <property type="match status" value="1"/>
</dbReference>
<protein>
    <submittedName>
        <fullName evidence="7">Oligopeptide/dipeptide ABC transporter, ATPase subunit</fullName>
    </submittedName>
</protein>
<dbReference type="GO" id="GO:0015833">
    <property type="term" value="P:peptide transport"/>
    <property type="evidence" value="ECO:0007669"/>
    <property type="project" value="InterPro"/>
</dbReference>
<dbReference type="RefSeq" id="WP_012936544.1">
    <property type="nucleotide sequence ID" value="NC_013739.1"/>
</dbReference>
<feature type="domain" description="ABC transporter" evidence="6">
    <location>
        <begin position="24"/>
        <end position="265"/>
    </location>
</feature>
<dbReference type="PANTHER" id="PTHR43776:SF7">
    <property type="entry name" value="D,D-DIPEPTIDE TRANSPORT ATP-BINDING PROTEIN DDPF-RELATED"/>
    <property type="match status" value="1"/>
</dbReference>
<dbReference type="NCBIfam" id="TIGR01727">
    <property type="entry name" value="oligo_HPY"/>
    <property type="match status" value="1"/>
</dbReference>
<dbReference type="Proteomes" id="UP000008229">
    <property type="component" value="Chromosome"/>
</dbReference>
<dbReference type="InterPro" id="IPR013563">
    <property type="entry name" value="Oligopep_ABC_C"/>
</dbReference>
<dbReference type="InterPro" id="IPR050319">
    <property type="entry name" value="ABC_transp_ATP-bind"/>
</dbReference>
<keyword evidence="8" id="KW-1185">Reference proteome</keyword>
<keyword evidence="2" id="KW-0813">Transport</keyword>
<dbReference type="SMART" id="SM00382">
    <property type="entry name" value="AAA"/>
    <property type="match status" value="1"/>
</dbReference>
<accession>D3FDA1</accession>
<reference evidence="8" key="2">
    <citation type="submission" date="2010-01" db="EMBL/GenBank/DDBJ databases">
        <title>The complete genome of Conexibacter woesei DSM 14684.</title>
        <authorList>
            <consortium name="US DOE Joint Genome Institute (JGI-PGF)"/>
            <person name="Lucas S."/>
            <person name="Copeland A."/>
            <person name="Lapidus A."/>
            <person name="Glavina del Rio T."/>
            <person name="Dalin E."/>
            <person name="Tice H."/>
            <person name="Bruce D."/>
            <person name="Goodwin L."/>
            <person name="Pitluck S."/>
            <person name="Kyrpides N."/>
            <person name="Mavromatis K."/>
            <person name="Ivanova N."/>
            <person name="Mikhailova N."/>
            <person name="Chertkov O."/>
            <person name="Brettin T."/>
            <person name="Detter J.C."/>
            <person name="Han C."/>
            <person name="Larimer F."/>
            <person name="Land M."/>
            <person name="Hauser L."/>
            <person name="Markowitz V."/>
            <person name="Cheng J.-F."/>
            <person name="Hugenholtz P."/>
            <person name="Woyke T."/>
            <person name="Wu D."/>
            <person name="Pukall R."/>
            <person name="Steenblock K."/>
            <person name="Schneider S."/>
            <person name="Klenk H.-P."/>
            <person name="Eisen J.A."/>
        </authorList>
    </citation>
    <scope>NUCLEOTIDE SEQUENCE [LARGE SCALE GENOMIC DNA]</scope>
    <source>
        <strain evidence="8">DSM 14684 / CIP 108061 / JCM 11494 / NBRC 100937 / ID131577</strain>
    </source>
</reference>
<dbReference type="EMBL" id="CP001854">
    <property type="protein sequence ID" value="ADB53493.1"/>
    <property type="molecule type" value="Genomic_DNA"/>
</dbReference>
<evidence type="ECO:0000256" key="2">
    <source>
        <dbReference type="ARBA" id="ARBA00022448"/>
    </source>
</evidence>
<dbReference type="InterPro" id="IPR027417">
    <property type="entry name" value="P-loop_NTPase"/>
</dbReference>
<dbReference type="OrthoDB" id="5170605at2"/>
<gene>
    <name evidence="7" type="ordered locus">Cwoe_5084</name>
</gene>
<dbReference type="SUPFAM" id="SSF52540">
    <property type="entry name" value="P-loop containing nucleoside triphosphate hydrolases"/>
    <property type="match status" value="1"/>
</dbReference>
<proteinExistence type="inferred from homology"/>
<dbReference type="GO" id="GO:0016887">
    <property type="term" value="F:ATP hydrolysis activity"/>
    <property type="evidence" value="ECO:0007669"/>
    <property type="project" value="InterPro"/>
</dbReference>
<dbReference type="PANTHER" id="PTHR43776">
    <property type="entry name" value="TRANSPORT ATP-BINDING PROTEIN"/>
    <property type="match status" value="1"/>
</dbReference>
<dbReference type="CDD" id="cd03257">
    <property type="entry name" value="ABC_NikE_OppD_transporters"/>
    <property type="match status" value="1"/>
</dbReference>
<dbReference type="eggNOG" id="COG4608">
    <property type="taxonomic scope" value="Bacteria"/>
</dbReference>
<dbReference type="GO" id="GO:0055085">
    <property type="term" value="P:transmembrane transport"/>
    <property type="evidence" value="ECO:0007669"/>
    <property type="project" value="UniProtKB-ARBA"/>
</dbReference>
<keyword evidence="4" id="KW-0067">ATP-binding</keyword>
<organism evidence="7 8">
    <name type="scientific">Conexibacter woesei (strain DSM 14684 / CCUG 47730 / CIP 108061 / JCM 11494 / NBRC 100937 / ID131577)</name>
    <dbReference type="NCBI Taxonomy" id="469383"/>
    <lineage>
        <taxon>Bacteria</taxon>
        <taxon>Bacillati</taxon>
        <taxon>Actinomycetota</taxon>
        <taxon>Thermoleophilia</taxon>
        <taxon>Solirubrobacterales</taxon>
        <taxon>Conexibacteraceae</taxon>
        <taxon>Conexibacter</taxon>
    </lineage>
</organism>
<dbReference type="InterPro" id="IPR003439">
    <property type="entry name" value="ABC_transporter-like_ATP-bd"/>
</dbReference>
<dbReference type="Gene3D" id="3.40.50.300">
    <property type="entry name" value="P-loop containing nucleotide triphosphate hydrolases"/>
    <property type="match status" value="1"/>
</dbReference>
<dbReference type="KEGG" id="cwo:Cwoe_5084"/>
<dbReference type="Pfam" id="PF08352">
    <property type="entry name" value="oligo_HPY"/>
    <property type="match status" value="1"/>
</dbReference>
<comment type="similarity">
    <text evidence="1">Belongs to the ABC transporter superfamily.</text>
</comment>
<evidence type="ECO:0000256" key="5">
    <source>
        <dbReference type="SAM" id="MobiDB-lite"/>
    </source>
</evidence>